<accession>A0A133VPS3</accession>
<keyword evidence="7" id="KW-0949">S-adenosyl-L-methionine</keyword>
<evidence type="ECO:0000313" key="10">
    <source>
        <dbReference type="EMBL" id="KXB08442.1"/>
    </source>
</evidence>
<dbReference type="InterPro" id="IPR000682">
    <property type="entry name" value="PCMT"/>
</dbReference>
<dbReference type="PANTHER" id="PTHR11579">
    <property type="entry name" value="PROTEIN-L-ISOASPARTATE O-METHYLTRANSFERASE"/>
    <property type="match status" value="1"/>
</dbReference>
<keyword evidence="6" id="KW-0808">Transferase</keyword>
<dbReference type="Proteomes" id="UP000070175">
    <property type="component" value="Unassembled WGS sequence"/>
</dbReference>
<name>A0A133VPS3_9EURY</name>
<keyword evidence="4" id="KW-0963">Cytoplasm</keyword>
<evidence type="ECO:0000256" key="4">
    <source>
        <dbReference type="ARBA" id="ARBA00022490"/>
    </source>
</evidence>
<dbReference type="GO" id="GO:0032259">
    <property type="term" value="P:methylation"/>
    <property type="evidence" value="ECO:0007669"/>
    <property type="project" value="UniProtKB-KW"/>
</dbReference>
<comment type="similarity">
    <text evidence="2">Belongs to the methyltransferase superfamily. L-isoaspartyl/D-aspartyl protein methyltransferase family.</text>
</comment>
<protein>
    <recommendedName>
        <fullName evidence="3">protein-L-isoaspartate(D-aspartate) O-methyltransferase</fullName>
        <ecNumber evidence="3">2.1.1.77</ecNumber>
    </recommendedName>
</protein>
<dbReference type="EC" id="2.1.1.77" evidence="3"/>
<evidence type="ECO:0000256" key="2">
    <source>
        <dbReference type="ARBA" id="ARBA00005369"/>
    </source>
</evidence>
<comment type="caution">
    <text evidence="10">The sequence shown here is derived from an EMBL/GenBank/DDBJ whole genome shotgun (WGS) entry which is preliminary data.</text>
</comment>
<evidence type="ECO:0000256" key="6">
    <source>
        <dbReference type="ARBA" id="ARBA00022679"/>
    </source>
</evidence>
<comment type="subcellular location">
    <subcellularLocation>
        <location evidence="1">Cytoplasm</location>
    </subcellularLocation>
</comment>
<evidence type="ECO:0000256" key="5">
    <source>
        <dbReference type="ARBA" id="ARBA00022603"/>
    </source>
</evidence>
<dbReference type="SUPFAM" id="SSF53335">
    <property type="entry name" value="S-adenosyl-L-methionine-dependent methyltransferases"/>
    <property type="match status" value="1"/>
</dbReference>
<dbReference type="AlphaFoldDB" id="A0A133VPS3"/>
<dbReference type="GO" id="GO:0004719">
    <property type="term" value="F:protein-L-isoaspartate (D-aspartate) O-methyltransferase activity"/>
    <property type="evidence" value="ECO:0007669"/>
    <property type="project" value="UniProtKB-EC"/>
</dbReference>
<evidence type="ECO:0000256" key="8">
    <source>
        <dbReference type="ARBA" id="ARBA00025330"/>
    </source>
</evidence>
<evidence type="ECO:0000256" key="7">
    <source>
        <dbReference type="ARBA" id="ARBA00022691"/>
    </source>
</evidence>
<dbReference type="Pfam" id="PF01135">
    <property type="entry name" value="PCMT"/>
    <property type="match status" value="1"/>
</dbReference>
<dbReference type="PANTHER" id="PTHR11579:SF0">
    <property type="entry name" value="PROTEIN-L-ISOASPARTATE(D-ASPARTATE) O-METHYLTRANSFERASE"/>
    <property type="match status" value="1"/>
</dbReference>
<evidence type="ECO:0000256" key="3">
    <source>
        <dbReference type="ARBA" id="ARBA00011890"/>
    </source>
</evidence>
<sequence>MAWLKSLIKKGYLKSDRIIEAFREIDRRDFLPEGKKGLANLNQALPIGHGQTISQPLVVAFMLEKLELEQGDKVLDIGSG</sequence>
<organism evidence="10 11">
    <name type="scientific">candidate division MSBL1 archaeon SCGC-AAA382N08</name>
    <dbReference type="NCBI Taxonomy" id="1698285"/>
    <lineage>
        <taxon>Archaea</taxon>
        <taxon>Methanobacteriati</taxon>
        <taxon>Methanobacteriota</taxon>
        <taxon>candidate division MSBL1</taxon>
    </lineage>
</organism>
<dbReference type="EMBL" id="LHYJ01000014">
    <property type="protein sequence ID" value="KXB08442.1"/>
    <property type="molecule type" value="Genomic_DNA"/>
</dbReference>
<feature type="non-terminal residue" evidence="10">
    <location>
        <position position="80"/>
    </location>
</feature>
<proteinExistence type="inferred from homology"/>
<keyword evidence="11" id="KW-1185">Reference proteome</keyword>
<comment type="function">
    <text evidence="8">Catalyzes the methyl esterification of L-isoaspartyl residues in peptides and proteins that result from spontaneous decomposition of normal L-aspartyl and L-asparaginyl residues. It plays a role in the repair and/or degradation of damaged proteins.</text>
</comment>
<dbReference type="Gene3D" id="3.40.50.150">
    <property type="entry name" value="Vaccinia Virus protein VP39"/>
    <property type="match status" value="1"/>
</dbReference>
<evidence type="ECO:0000313" key="11">
    <source>
        <dbReference type="Proteomes" id="UP000070175"/>
    </source>
</evidence>
<gene>
    <name evidence="10" type="ORF">AKJ56_01235</name>
</gene>
<evidence type="ECO:0000256" key="9">
    <source>
        <dbReference type="ARBA" id="ARBA00029295"/>
    </source>
</evidence>
<comment type="catalytic activity">
    <reaction evidence="9">
        <text>[protein]-L-isoaspartate + S-adenosyl-L-methionine = [protein]-L-isoaspartate alpha-methyl ester + S-adenosyl-L-homocysteine</text>
        <dbReference type="Rhea" id="RHEA:12705"/>
        <dbReference type="Rhea" id="RHEA-COMP:12143"/>
        <dbReference type="Rhea" id="RHEA-COMP:12144"/>
        <dbReference type="ChEBI" id="CHEBI:57856"/>
        <dbReference type="ChEBI" id="CHEBI:59789"/>
        <dbReference type="ChEBI" id="CHEBI:90596"/>
        <dbReference type="ChEBI" id="CHEBI:90598"/>
        <dbReference type="EC" id="2.1.1.77"/>
    </reaction>
</comment>
<dbReference type="GO" id="GO:0005737">
    <property type="term" value="C:cytoplasm"/>
    <property type="evidence" value="ECO:0007669"/>
    <property type="project" value="UniProtKB-SubCell"/>
</dbReference>
<evidence type="ECO:0000256" key="1">
    <source>
        <dbReference type="ARBA" id="ARBA00004496"/>
    </source>
</evidence>
<keyword evidence="5" id="KW-0489">Methyltransferase</keyword>
<reference evidence="10 11" key="1">
    <citation type="journal article" date="2016" name="Sci. Rep.">
        <title>Metabolic traits of an uncultured archaeal lineage -MSBL1- from brine pools of the Red Sea.</title>
        <authorList>
            <person name="Mwirichia R."/>
            <person name="Alam I."/>
            <person name="Rashid M."/>
            <person name="Vinu M."/>
            <person name="Ba-Alawi W."/>
            <person name="Anthony Kamau A."/>
            <person name="Kamanda Ngugi D."/>
            <person name="Goker M."/>
            <person name="Klenk H.P."/>
            <person name="Bajic V."/>
            <person name="Stingl U."/>
        </authorList>
    </citation>
    <scope>NUCLEOTIDE SEQUENCE [LARGE SCALE GENOMIC DNA]</scope>
    <source>
        <strain evidence="10">SCGC-AAA382N08</strain>
    </source>
</reference>
<dbReference type="InterPro" id="IPR029063">
    <property type="entry name" value="SAM-dependent_MTases_sf"/>
</dbReference>